<keyword evidence="2" id="KW-0472">Membrane</keyword>
<organism evidence="3 4">
    <name type="scientific">Alternaria alternata</name>
    <name type="common">Alternaria rot fungus</name>
    <name type="synonym">Torula alternata</name>
    <dbReference type="NCBI Taxonomy" id="5599"/>
    <lineage>
        <taxon>Eukaryota</taxon>
        <taxon>Fungi</taxon>
        <taxon>Dikarya</taxon>
        <taxon>Ascomycota</taxon>
        <taxon>Pezizomycotina</taxon>
        <taxon>Dothideomycetes</taxon>
        <taxon>Pleosporomycetidae</taxon>
        <taxon>Pleosporales</taxon>
        <taxon>Pleosporineae</taxon>
        <taxon>Pleosporaceae</taxon>
        <taxon>Alternaria</taxon>
        <taxon>Alternaria sect. Alternaria</taxon>
        <taxon>Alternaria alternata complex</taxon>
    </lineage>
</organism>
<keyword evidence="2" id="KW-0812">Transmembrane</keyword>
<feature type="region of interest" description="Disordered" evidence="1">
    <location>
        <begin position="1"/>
        <end position="86"/>
    </location>
</feature>
<keyword evidence="2" id="KW-1133">Transmembrane helix</keyword>
<dbReference type="EMBL" id="KV441472">
    <property type="protein sequence ID" value="OAG24085.1"/>
    <property type="molecule type" value="Genomic_DNA"/>
</dbReference>
<proteinExistence type="predicted"/>
<dbReference type="GeneID" id="29118204"/>
<reference evidence="3 4" key="1">
    <citation type="submission" date="2016-05" db="EMBL/GenBank/DDBJ databases">
        <title>Comparative analysis of secretome profiles of manganese(II)-oxidizing ascomycete fungi.</title>
        <authorList>
            <consortium name="DOE Joint Genome Institute"/>
            <person name="Zeiner C.A."/>
            <person name="Purvine S.O."/>
            <person name="Zink E.M."/>
            <person name="Wu S."/>
            <person name="Pasa-Tolic L."/>
            <person name="Chaput D.L."/>
            <person name="Haridas S."/>
            <person name="Grigoriev I.V."/>
            <person name="Santelli C.M."/>
            <person name="Hansel C.M."/>
        </authorList>
    </citation>
    <scope>NUCLEOTIDE SEQUENCE [LARGE SCALE GENOMIC DNA]</scope>
    <source>
        <strain evidence="3 4">SRC1lrK2f</strain>
    </source>
</reference>
<gene>
    <name evidence="3" type="ORF">CC77DRAFT_646617</name>
</gene>
<evidence type="ECO:0000313" key="3">
    <source>
        <dbReference type="EMBL" id="OAG24085.1"/>
    </source>
</evidence>
<accession>A0A177DWH3</accession>
<evidence type="ECO:0008006" key="5">
    <source>
        <dbReference type="Google" id="ProtNLM"/>
    </source>
</evidence>
<feature type="compositionally biased region" description="Polar residues" evidence="1">
    <location>
        <begin position="175"/>
        <end position="184"/>
    </location>
</feature>
<dbReference type="STRING" id="5599.A0A177DWH3"/>
<feature type="region of interest" description="Disordered" evidence="1">
    <location>
        <begin position="145"/>
        <end position="184"/>
    </location>
</feature>
<protein>
    <recommendedName>
        <fullName evidence="5">Apple domain-containing protein</fullName>
    </recommendedName>
</protein>
<dbReference type="VEuPathDB" id="FungiDB:CC77DRAFT_646617"/>
<feature type="compositionally biased region" description="Polar residues" evidence="1">
    <location>
        <begin position="58"/>
        <end position="69"/>
    </location>
</feature>
<dbReference type="RefSeq" id="XP_018389506.1">
    <property type="nucleotide sequence ID" value="XM_018532610.1"/>
</dbReference>
<feature type="compositionally biased region" description="Basic and acidic residues" evidence="1">
    <location>
        <begin position="1"/>
        <end position="14"/>
    </location>
</feature>
<feature type="compositionally biased region" description="Low complexity" evidence="1">
    <location>
        <begin position="145"/>
        <end position="174"/>
    </location>
</feature>
<dbReference type="KEGG" id="aalt:CC77DRAFT_646617"/>
<evidence type="ECO:0000313" key="4">
    <source>
        <dbReference type="Proteomes" id="UP000077248"/>
    </source>
</evidence>
<feature type="compositionally biased region" description="Basic and acidic residues" evidence="1">
    <location>
        <begin position="35"/>
        <end position="57"/>
    </location>
</feature>
<dbReference type="AlphaFoldDB" id="A0A177DWH3"/>
<evidence type="ECO:0000256" key="1">
    <source>
        <dbReference type="SAM" id="MobiDB-lite"/>
    </source>
</evidence>
<keyword evidence="4" id="KW-1185">Reference proteome</keyword>
<dbReference type="Proteomes" id="UP000077248">
    <property type="component" value="Unassembled WGS sequence"/>
</dbReference>
<sequence length="314" mass="33684">MEKPEPEKAERPDMSDGLQIAQPETYPEAVNRYSGHGDTKLPQLHNDDHDGRDRSQRDAASTRTGNSHDLLSYRNGRDLPDQAPHIQVPPDMWKKFFAHRRRKYWFTIAMSFTIVAALVGTSIGGGLVVQEKADKKAEALAAEQAAQSSSMTLMPTPTLASAPASASDTLPDSPTDNPTDGSQGTGTDYIALPFGAIQSINTTCPSTILISSRLEGKTSDISGVYTYSCLDSTNILDSTLMSFTAYTLEQCVDACSQYSAMDSSTNNTCKAAVISSDFRGRYEAANGANCWLKSGAGNASTGQNGYTAAVLREA</sequence>
<dbReference type="OMA" id="DACSQYS"/>
<feature type="transmembrane region" description="Helical" evidence="2">
    <location>
        <begin position="104"/>
        <end position="129"/>
    </location>
</feature>
<name>A0A177DWH3_ALTAL</name>
<evidence type="ECO:0000256" key="2">
    <source>
        <dbReference type="SAM" id="Phobius"/>
    </source>
</evidence>